<keyword evidence="2" id="KW-0479">Metal-binding</keyword>
<evidence type="ECO:0000256" key="1">
    <source>
        <dbReference type="ARBA" id="ARBA00012506"/>
    </source>
</evidence>
<dbReference type="PROSITE" id="PS51831">
    <property type="entry name" value="HD"/>
    <property type="match status" value="1"/>
</dbReference>
<dbReference type="InterPro" id="IPR003607">
    <property type="entry name" value="HD/PDEase_dom"/>
</dbReference>
<dbReference type="PANTHER" id="PTHR35795">
    <property type="entry name" value="SLR1885 PROTEIN"/>
    <property type="match status" value="1"/>
</dbReference>
<dbReference type="Proteomes" id="UP000622687">
    <property type="component" value="Unassembled WGS sequence"/>
</dbReference>
<dbReference type="InterPro" id="IPR051094">
    <property type="entry name" value="Diverse_Catalytic_Enzymes"/>
</dbReference>
<evidence type="ECO:0000313" key="9">
    <source>
        <dbReference type="Proteomes" id="UP000622687"/>
    </source>
</evidence>
<evidence type="ECO:0000313" key="8">
    <source>
        <dbReference type="EMBL" id="MBI6871686.1"/>
    </source>
</evidence>
<dbReference type="InterPro" id="IPR006674">
    <property type="entry name" value="HD_domain"/>
</dbReference>
<evidence type="ECO:0000259" key="7">
    <source>
        <dbReference type="PROSITE" id="PS51831"/>
    </source>
</evidence>
<protein>
    <recommendedName>
        <fullName evidence="1">bis(5'-nucleosyl)-tetraphosphatase (symmetrical)</fullName>
        <ecNumber evidence="1">3.6.1.41</ecNumber>
    </recommendedName>
</protein>
<evidence type="ECO:0000256" key="3">
    <source>
        <dbReference type="ARBA" id="ARBA00022741"/>
    </source>
</evidence>
<dbReference type="Pfam" id="PF01966">
    <property type="entry name" value="HD"/>
    <property type="match status" value="1"/>
</dbReference>
<proteinExistence type="predicted"/>
<evidence type="ECO:0000256" key="5">
    <source>
        <dbReference type="ARBA" id="ARBA00023004"/>
    </source>
</evidence>
<dbReference type="GO" id="GO:0008803">
    <property type="term" value="F:bis(5'-nucleosyl)-tetraphosphatase (symmetrical) activity"/>
    <property type="evidence" value="ECO:0007669"/>
    <property type="project" value="UniProtKB-EC"/>
</dbReference>
<dbReference type="InterPro" id="IPR005249">
    <property type="entry name" value="YqeK"/>
</dbReference>
<dbReference type="GO" id="GO:0046872">
    <property type="term" value="F:metal ion binding"/>
    <property type="evidence" value="ECO:0007669"/>
    <property type="project" value="UniProtKB-KW"/>
</dbReference>
<evidence type="ECO:0000256" key="4">
    <source>
        <dbReference type="ARBA" id="ARBA00022801"/>
    </source>
</evidence>
<dbReference type="RefSeq" id="WP_211141131.1">
    <property type="nucleotide sequence ID" value="NZ_JAEEGB010000004.1"/>
</dbReference>
<dbReference type="NCBIfam" id="TIGR00488">
    <property type="entry name" value="bis(5'-nucleosyl)-tetraphosphatase (symmetrical) YqeK"/>
    <property type="match status" value="1"/>
</dbReference>
<keyword evidence="5" id="KW-0408">Iron</keyword>
<dbReference type="EC" id="3.6.1.41" evidence="1"/>
<dbReference type="SMART" id="SM00471">
    <property type="entry name" value="HDc"/>
    <property type="match status" value="1"/>
</dbReference>
<dbReference type="AlphaFoldDB" id="A0A934HNU0"/>
<dbReference type="EMBL" id="JAEEGB010000004">
    <property type="protein sequence ID" value="MBI6871686.1"/>
    <property type="molecule type" value="Genomic_DNA"/>
</dbReference>
<dbReference type="CDD" id="cd00077">
    <property type="entry name" value="HDc"/>
    <property type="match status" value="1"/>
</dbReference>
<dbReference type="InterPro" id="IPR006675">
    <property type="entry name" value="HDIG_dom"/>
</dbReference>
<dbReference type="GO" id="GO:0000166">
    <property type="term" value="F:nucleotide binding"/>
    <property type="evidence" value="ECO:0007669"/>
    <property type="project" value="UniProtKB-KW"/>
</dbReference>
<evidence type="ECO:0000256" key="6">
    <source>
        <dbReference type="ARBA" id="ARBA00049417"/>
    </source>
</evidence>
<feature type="domain" description="HD" evidence="7">
    <location>
        <begin position="19"/>
        <end position="134"/>
    </location>
</feature>
<dbReference type="Gene3D" id="1.10.3210.10">
    <property type="entry name" value="Hypothetical protein af1432"/>
    <property type="match status" value="1"/>
</dbReference>
<dbReference type="PANTHER" id="PTHR35795:SF1">
    <property type="entry name" value="BIS(5'-NUCLEOSYL)-TETRAPHOSPHATASE, SYMMETRICAL"/>
    <property type="match status" value="1"/>
</dbReference>
<keyword evidence="3" id="KW-0547">Nucleotide-binding</keyword>
<keyword evidence="9" id="KW-1185">Reference proteome</keyword>
<keyword evidence="4 8" id="KW-0378">Hydrolase</keyword>
<gene>
    <name evidence="8" type="primary">yqeK</name>
    <name evidence="8" type="ORF">I6U51_03065</name>
</gene>
<reference evidence="8" key="1">
    <citation type="submission" date="2020-12" db="EMBL/GenBank/DDBJ databases">
        <title>Clostridium thailandense sp. nov., a novel acetogenic bacterium isolated from peat land soil in Thailand.</title>
        <authorList>
            <person name="Chaikitkaew S."/>
            <person name="Birkeland N.K."/>
        </authorList>
    </citation>
    <scope>NUCLEOTIDE SEQUENCE</scope>
    <source>
        <strain evidence="8">DSM 17425</strain>
    </source>
</reference>
<organism evidence="8 9">
    <name type="scientific">Clostridium aciditolerans</name>
    <dbReference type="NCBI Taxonomy" id="339861"/>
    <lineage>
        <taxon>Bacteria</taxon>
        <taxon>Bacillati</taxon>
        <taxon>Bacillota</taxon>
        <taxon>Clostridia</taxon>
        <taxon>Eubacteriales</taxon>
        <taxon>Clostridiaceae</taxon>
        <taxon>Clostridium</taxon>
    </lineage>
</organism>
<name>A0A934HNU0_9CLOT</name>
<evidence type="ECO:0000256" key="2">
    <source>
        <dbReference type="ARBA" id="ARBA00022723"/>
    </source>
</evidence>
<comment type="caution">
    <text evidence="8">The sequence shown here is derived from an EMBL/GenBank/DDBJ whole genome shotgun (WGS) entry which is preliminary data.</text>
</comment>
<dbReference type="NCBIfam" id="TIGR00277">
    <property type="entry name" value="HDIG"/>
    <property type="match status" value="1"/>
</dbReference>
<sequence>MWSEDRIQDYLKQNLKYKRYEHSLSVRDTAVKLAKIYNVDIEKAKIAGLVHDCAKNMNDEQLLNIALNHKIRIDEVCKESPQLIHGTVGAILANEIMGISDEETLNAIAYHTTGRKNMSMLDKIIYIADYIEPLRNFPGVEELRNIAFKNIDKALLKSFDNTIKFVIDRGQLLHFDTIEARNYVLSIK</sequence>
<dbReference type="SUPFAM" id="SSF109604">
    <property type="entry name" value="HD-domain/PDEase-like"/>
    <property type="match status" value="1"/>
</dbReference>
<accession>A0A934HNU0</accession>
<comment type="catalytic activity">
    <reaction evidence="6">
        <text>P(1),P(4)-bis(5'-adenosyl) tetraphosphate + H2O = 2 ADP + 2 H(+)</text>
        <dbReference type="Rhea" id="RHEA:24252"/>
        <dbReference type="ChEBI" id="CHEBI:15377"/>
        <dbReference type="ChEBI" id="CHEBI:15378"/>
        <dbReference type="ChEBI" id="CHEBI:58141"/>
        <dbReference type="ChEBI" id="CHEBI:456216"/>
        <dbReference type="EC" id="3.6.1.41"/>
    </reaction>
</comment>